<dbReference type="InterPro" id="IPR035979">
    <property type="entry name" value="RBD_domain_sf"/>
</dbReference>
<evidence type="ECO:0000313" key="10">
    <source>
        <dbReference type="EMBL" id="CAF2202721.1"/>
    </source>
</evidence>
<feature type="compositionally biased region" description="Polar residues" evidence="4">
    <location>
        <begin position="1"/>
        <end position="18"/>
    </location>
</feature>
<dbReference type="SUPFAM" id="SSF54928">
    <property type="entry name" value="RNA-binding domain, RBD"/>
    <property type="match status" value="1"/>
</dbReference>
<feature type="coiled-coil region" evidence="3">
    <location>
        <begin position="50"/>
        <end position="77"/>
    </location>
</feature>
<dbReference type="GO" id="GO:0005634">
    <property type="term" value="C:nucleus"/>
    <property type="evidence" value="ECO:0007669"/>
    <property type="project" value="TreeGrafter"/>
</dbReference>
<evidence type="ECO:0000313" key="15">
    <source>
        <dbReference type="EMBL" id="CAF4030025.1"/>
    </source>
</evidence>
<dbReference type="EMBL" id="CAJOBF010002380">
    <property type="protein sequence ID" value="CAF4030025.1"/>
    <property type="molecule type" value="Genomic_DNA"/>
</dbReference>
<evidence type="ECO:0000256" key="2">
    <source>
        <dbReference type="PROSITE-ProRule" id="PRU00176"/>
    </source>
</evidence>
<dbReference type="Proteomes" id="UP000663842">
    <property type="component" value="Unassembled WGS sequence"/>
</dbReference>
<dbReference type="CDD" id="cd12550">
    <property type="entry name" value="RRM_II_PABPN1"/>
    <property type="match status" value="1"/>
</dbReference>
<keyword evidence="17" id="KW-1185">Reference proteome</keyword>
<evidence type="ECO:0000256" key="4">
    <source>
        <dbReference type="SAM" id="MobiDB-lite"/>
    </source>
</evidence>
<dbReference type="AlphaFoldDB" id="A0A815C110"/>
<keyword evidence="1 2" id="KW-0694">RNA-binding</keyword>
<dbReference type="EMBL" id="CAJNOV010007249">
    <property type="protein sequence ID" value="CAF1274379.1"/>
    <property type="molecule type" value="Genomic_DNA"/>
</dbReference>
<dbReference type="Proteomes" id="UP000663855">
    <property type="component" value="Unassembled WGS sequence"/>
</dbReference>
<dbReference type="Proteomes" id="UP000663887">
    <property type="component" value="Unassembled WGS sequence"/>
</dbReference>
<dbReference type="InterPro" id="IPR000504">
    <property type="entry name" value="RRM_dom"/>
</dbReference>
<evidence type="ECO:0000313" key="6">
    <source>
        <dbReference type="EMBL" id="CAF1274379.1"/>
    </source>
</evidence>
<proteinExistence type="predicted"/>
<dbReference type="EMBL" id="CAJNOW010005210">
    <property type="protein sequence ID" value="CAF1443559.1"/>
    <property type="molecule type" value="Genomic_DNA"/>
</dbReference>
<dbReference type="GO" id="GO:0008143">
    <property type="term" value="F:poly(A) binding"/>
    <property type="evidence" value="ECO:0007669"/>
    <property type="project" value="TreeGrafter"/>
</dbReference>
<organism evidence="6 16">
    <name type="scientific">Rotaria magnacalcarata</name>
    <dbReference type="NCBI Taxonomy" id="392030"/>
    <lineage>
        <taxon>Eukaryota</taxon>
        <taxon>Metazoa</taxon>
        <taxon>Spiralia</taxon>
        <taxon>Gnathifera</taxon>
        <taxon>Rotifera</taxon>
        <taxon>Eurotatoria</taxon>
        <taxon>Bdelloidea</taxon>
        <taxon>Philodinida</taxon>
        <taxon>Philodinidae</taxon>
        <taxon>Rotaria</taxon>
    </lineage>
</organism>
<dbReference type="SMART" id="SM00360">
    <property type="entry name" value="RRM"/>
    <property type="match status" value="1"/>
</dbReference>
<keyword evidence="3" id="KW-0175">Coiled coil</keyword>
<dbReference type="EMBL" id="CAJNRF010000277">
    <property type="protein sequence ID" value="CAF1953588.1"/>
    <property type="molecule type" value="Genomic_DNA"/>
</dbReference>
<dbReference type="PANTHER" id="PTHR23236:SF12">
    <property type="entry name" value="EUKARYOTIC INITIATION FACTOR 4B-RELATED"/>
    <property type="match status" value="1"/>
</dbReference>
<feature type="domain" description="RRM" evidence="5">
    <location>
        <begin position="101"/>
        <end position="178"/>
    </location>
</feature>
<dbReference type="Proteomes" id="UP000681967">
    <property type="component" value="Unassembled WGS sequence"/>
</dbReference>
<feature type="region of interest" description="Disordered" evidence="4">
    <location>
        <begin position="1"/>
        <end position="47"/>
    </location>
</feature>
<sequence>MDSTSTTAYNGNNNNGIHPTSPDIVLSPKRQGSLSDSLLDSSELNDDPEIETMRQRIQEMEEEAEKLKQIQVDFDKHIPTSGSTGSAPFPTMEEKMEADLKSVYVGNVDYSATAQELELHFHGCGSIHRVTILCDKFTGQPKGFAYVEFSDKESVQTALALDDSLFKGRQIKVTEKRTNRPGVSTTDRPPRGAMRGFGRGRFPRGGGAFMPYVSAPYRGRFGRPIFRPRGRSLYTFPPY</sequence>
<reference evidence="6" key="1">
    <citation type="submission" date="2021-02" db="EMBL/GenBank/DDBJ databases">
        <authorList>
            <person name="Nowell W R."/>
        </authorList>
    </citation>
    <scope>NUCLEOTIDE SEQUENCE</scope>
</reference>
<evidence type="ECO:0000313" key="8">
    <source>
        <dbReference type="EMBL" id="CAF1953588.1"/>
    </source>
</evidence>
<evidence type="ECO:0000313" key="9">
    <source>
        <dbReference type="EMBL" id="CAF2106592.1"/>
    </source>
</evidence>
<dbReference type="Proteomes" id="UP000663856">
    <property type="component" value="Unassembled WGS sequence"/>
</dbReference>
<dbReference type="OrthoDB" id="4726at2759"/>
<feature type="region of interest" description="Disordered" evidence="4">
    <location>
        <begin position="177"/>
        <end position="198"/>
    </location>
</feature>
<dbReference type="EMBL" id="CAJOBI010001120">
    <property type="protein sequence ID" value="CAF3864320.1"/>
    <property type="molecule type" value="Genomic_DNA"/>
</dbReference>
<dbReference type="EMBL" id="CAJNRE010019594">
    <property type="protein sequence ID" value="CAF2202721.1"/>
    <property type="molecule type" value="Genomic_DNA"/>
</dbReference>
<feature type="compositionally biased region" description="Low complexity" evidence="4">
    <location>
        <begin position="33"/>
        <end position="42"/>
    </location>
</feature>
<comment type="caution">
    <text evidence="6">The sequence shown here is derived from an EMBL/GenBank/DDBJ whole genome shotgun (WGS) entry which is preliminary data.</text>
</comment>
<dbReference type="PANTHER" id="PTHR23236">
    <property type="entry name" value="EUKARYOTIC TRANSLATION INITIATION FACTOR 4B/4H"/>
    <property type="match status" value="1"/>
</dbReference>
<protein>
    <recommendedName>
        <fullName evidence="5">RRM domain-containing protein</fullName>
    </recommendedName>
</protein>
<accession>A0A815C110</accession>
<gene>
    <name evidence="12" type="ORF">BYL167_LOCUS5211</name>
    <name evidence="6" type="ORF">CJN711_LOCUS15640</name>
    <name evidence="11" type="ORF">GIL414_LOCUS2913</name>
    <name evidence="7" type="ORF">KQP761_LOCUS11641</name>
    <name evidence="10" type="ORF">MBJ925_LOCUS35469</name>
    <name evidence="14" type="ORF">OVN521_LOCUS13581</name>
    <name evidence="13" type="ORF">SMN809_LOCUS4719</name>
    <name evidence="15" type="ORF">UXM345_LOCUS17937</name>
    <name evidence="8" type="ORF">WKI299_LOCUS2491</name>
    <name evidence="9" type="ORF">XDN619_LOCUS19896</name>
</gene>
<evidence type="ECO:0000313" key="17">
    <source>
        <dbReference type="Proteomes" id="UP000663866"/>
    </source>
</evidence>
<dbReference type="Proteomes" id="UP000676336">
    <property type="component" value="Unassembled WGS sequence"/>
</dbReference>
<dbReference type="InterPro" id="IPR012677">
    <property type="entry name" value="Nucleotide-bd_a/b_plait_sf"/>
</dbReference>
<evidence type="ECO:0000259" key="5">
    <source>
        <dbReference type="PROSITE" id="PS50102"/>
    </source>
</evidence>
<dbReference type="EMBL" id="CAJOBH010001173">
    <property type="protein sequence ID" value="CAF3839821.1"/>
    <property type="molecule type" value="Genomic_DNA"/>
</dbReference>
<name>A0A815C110_9BILA</name>
<evidence type="ECO:0000313" key="14">
    <source>
        <dbReference type="EMBL" id="CAF3974729.1"/>
    </source>
</evidence>
<dbReference type="Proteomes" id="UP000681720">
    <property type="component" value="Unassembled WGS sequence"/>
</dbReference>
<dbReference type="Gene3D" id="3.30.70.330">
    <property type="match status" value="1"/>
</dbReference>
<evidence type="ECO:0000313" key="16">
    <source>
        <dbReference type="Proteomes" id="UP000663855"/>
    </source>
</evidence>
<evidence type="ECO:0000313" key="13">
    <source>
        <dbReference type="EMBL" id="CAF3864320.1"/>
    </source>
</evidence>
<dbReference type="EMBL" id="CAJNRG010008694">
    <property type="protein sequence ID" value="CAF2106592.1"/>
    <property type="molecule type" value="Genomic_DNA"/>
</dbReference>
<dbReference type="Pfam" id="PF00076">
    <property type="entry name" value="RRM_1"/>
    <property type="match status" value="1"/>
</dbReference>
<evidence type="ECO:0000313" key="12">
    <source>
        <dbReference type="EMBL" id="CAF3839821.1"/>
    </source>
</evidence>
<dbReference type="EMBL" id="CAJOBG010001989">
    <property type="protein sequence ID" value="CAF3974729.1"/>
    <property type="molecule type" value="Genomic_DNA"/>
</dbReference>
<evidence type="ECO:0000313" key="11">
    <source>
        <dbReference type="EMBL" id="CAF3832896.1"/>
    </source>
</evidence>
<dbReference type="Proteomes" id="UP000663866">
    <property type="component" value="Unassembled WGS sequence"/>
</dbReference>
<evidence type="ECO:0000256" key="3">
    <source>
        <dbReference type="SAM" id="Coils"/>
    </source>
</evidence>
<evidence type="ECO:0000256" key="1">
    <source>
        <dbReference type="ARBA" id="ARBA00022884"/>
    </source>
</evidence>
<dbReference type="EMBL" id="CAJOBJ010000601">
    <property type="protein sequence ID" value="CAF3832896.1"/>
    <property type="molecule type" value="Genomic_DNA"/>
</dbReference>
<evidence type="ECO:0000313" key="7">
    <source>
        <dbReference type="EMBL" id="CAF1443559.1"/>
    </source>
</evidence>
<dbReference type="Proteomes" id="UP000663834">
    <property type="component" value="Unassembled WGS sequence"/>
</dbReference>
<dbReference type="PROSITE" id="PS50102">
    <property type="entry name" value="RRM"/>
    <property type="match status" value="1"/>
</dbReference>
<dbReference type="Proteomes" id="UP000663824">
    <property type="component" value="Unassembled WGS sequence"/>
</dbReference>